<comment type="caution">
    <text evidence="1">The sequence shown here is derived from an EMBL/GenBank/DDBJ whole genome shotgun (WGS) entry which is preliminary data.</text>
</comment>
<reference evidence="1 2" key="1">
    <citation type="submission" date="2020-08" db="EMBL/GenBank/DDBJ databases">
        <title>Genomic Encyclopedia of Type Strains, Phase IV (KMG-V): Genome sequencing to study the core and pangenomes of soil and plant-associated prokaryotes.</title>
        <authorList>
            <person name="Whitman W."/>
        </authorList>
    </citation>
    <scope>NUCLEOTIDE SEQUENCE [LARGE SCALE GENOMIC DNA]</scope>
    <source>
        <strain evidence="1 2">SEMIA 4074</strain>
    </source>
</reference>
<protein>
    <submittedName>
        <fullName evidence="1">Uncharacterized protein</fullName>
    </submittedName>
</protein>
<keyword evidence="2" id="KW-1185">Reference proteome</keyword>
<proteinExistence type="predicted"/>
<organism evidence="1 2">
    <name type="scientific">Rhizobium aethiopicum</name>
    <dbReference type="NCBI Taxonomy" id="1138170"/>
    <lineage>
        <taxon>Bacteria</taxon>
        <taxon>Pseudomonadati</taxon>
        <taxon>Pseudomonadota</taxon>
        <taxon>Alphaproteobacteria</taxon>
        <taxon>Hyphomicrobiales</taxon>
        <taxon>Rhizobiaceae</taxon>
        <taxon>Rhizobium/Agrobacterium group</taxon>
        <taxon>Rhizobium</taxon>
    </lineage>
</organism>
<dbReference type="Proteomes" id="UP000524492">
    <property type="component" value="Unassembled WGS sequence"/>
</dbReference>
<dbReference type="EMBL" id="JACIFV010000048">
    <property type="protein sequence ID" value="MBB4196129.1"/>
    <property type="molecule type" value="Genomic_DNA"/>
</dbReference>
<accession>A0A7W6QEM7</accession>
<evidence type="ECO:0000313" key="2">
    <source>
        <dbReference type="Proteomes" id="UP000524492"/>
    </source>
</evidence>
<evidence type="ECO:0000313" key="1">
    <source>
        <dbReference type="EMBL" id="MBB4196129.1"/>
    </source>
</evidence>
<sequence>MTPRAMPASEAFALYERNWRFVDSGRLTEREAQLIHKLAAAHGKGVLLVS</sequence>
<gene>
    <name evidence="1" type="ORF">GGD53_006335</name>
</gene>
<dbReference type="AlphaFoldDB" id="A0A7W6QEM7"/>
<name>A0A7W6QEM7_9HYPH</name>